<evidence type="ECO:0000313" key="1">
    <source>
        <dbReference type="EMBL" id="GAA0159514.1"/>
    </source>
</evidence>
<organism evidence="1 2">
    <name type="scientific">Lithospermum erythrorhizon</name>
    <name type="common">Purple gromwell</name>
    <name type="synonym">Lithospermum officinale var. erythrorhizon</name>
    <dbReference type="NCBI Taxonomy" id="34254"/>
    <lineage>
        <taxon>Eukaryota</taxon>
        <taxon>Viridiplantae</taxon>
        <taxon>Streptophyta</taxon>
        <taxon>Embryophyta</taxon>
        <taxon>Tracheophyta</taxon>
        <taxon>Spermatophyta</taxon>
        <taxon>Magnoliopsida</taxon>
        <taxon>eudicotyledons</taxon>
        <taxon>Gunneridae</taxon>
        <taxon>Pentapetalae</taxon>
        <taxon>asterids</taxon>
        <taxon>lamiids</taxon>
        <taxon>Boraginales</taxon>
        <taxon>Boraginaceae</taxon>
        <taxon>Boraginoideae</taxon>
        <taxon>Lithospermeae</taxon>
        <taxon>Lithospermum</taxon>
    </lineage>
</organism>
<dbReference type="AlphaFoldDB" id="A0AAV3Q605"/>
<sequence>MGILEDAEVMPTVEIVGPYFPMLVTLQNYTINFSPSLINVYYGRANGGKIGAKLKFSEIANVLTGGTVDTWLDKGQIPSSKWSVNIIEAQQPDILTTADEEANFLGFITINPKLLQITHVADISLRVIEIGSGSGAGNEESTRFLRDEIKHLDGMIQSRLA</sequence>
<dbReference type="Proteomes" id="UP001454036">
    <property type="component" value="Unassembled WGS sequence"/>
</dbReference>
<protein>
    <submittedName>
        <fullName evidence="1">Uncharacterized protein</fullName>
    </submittedName>
</protein>
<comment type="caution">
    <text evidence="1">The sequence shown here is derived from an EMBL/GenBank/DDBJ whole genome shotgun (WGS) entry which is preliminary data.</text>
</comment>
<dbReference type="EMBL" id="BAABME010003623">
    <property type="protein sequence ID" value="GAA0159514.1"/>
    <property type="molecule type" value="Genomic_DNA"/>
</dbReference>
<accession>A0AAV3Q605</accession>
<proteinExistence type="predicted"/>
<gene>
    <name evidence="1" type="ORF">LIER_16268</name>
</gene>
<reference evidence="1 2" key="1">
    <citation type="submission" date="2024-01" db="EMBL/GenBank/DDBJ databases">
        <title>The complete chloroplast genome sequence of Lithospermum erythrorhizon: insights into the phylogenetic relationship among Boraginaceae species and the maternal lineages of purple gromwells.</title>
        <authorList>
            <person name="Okada T."/>
            <person name="Watanabe K."/>
        </authorList>
    </citation>
    <scope>NUCLEOTIDE SEQUENCE [LARGE SCALE GENOMIC DNA]</scope>
</reference>
<keyword evidence="2" id="KW-1185">Reference proteome</keyword>
<evidence type="ECO:0000313" key="2">
    <source>
        <dbReference type="Proteomes" id="UP001454036"/>
    </source>
</evidence>
<name>A0AAV3Q605_LITER</name>